<protein>
    <submittedName>
        <fullName evidence="2">Protein containing Fibronectin-binding A</fullName>
    </submittedName>
</protein>
<evidence type="ECO:0000256" key="1">
    <source>
        <dbReference type="SAM" id="Coils"/>
    </source>
</evidence>
<accession>K1RRL4</accession>
<evidence type="ECO:0000313" key="2">
    <source>
        <dbReference type="EMBL" id="EKC51297.1"/>
    </source>
</evidence>
<organism evidence="2">
    <name type="scientific">human gut metagenome</name>
    <dbReference type="NCBI Taxonomy" id="408170"/>
    <lineage>
        <taxon>unclassified sequences</taxon>
        <taxon>metagenomes</taxon>
        <taxon>organismal metagenomes</taxon>
    </lineage>
</organism>
<dbReference type="EMBL" id="AJWZ01009447">
    <property type="protein sequence ID" value="EKC51297.1"/>
    <property type="molecule type" value="Genomic_DNA"/>
</dbReference>
<dbReference type="Pfam" id="PF05833">
    <property type="entry name" value="NFACT_N"/>
    <property type="match status" value="1"/>
</dbReference>
<reference evidence="2" key="1">
    <citation type="journal article" date="2013" name="Environ. Microbiol.">
        <title>Microbiota from the distal guts of lean and obese adolescents exhibit partial functional redundancy besides clear differences in community structure.</title>
        <authorList>
            <person name="Ferrer M."/>
            <person name="Ruiz A."/>
            <person name="Lanza F."/>
            <person name="Haange S.B."/>
            <person name="Oberbach A."/>
            <person name="Till H."/>
            <person name="Bargiela R."/>
            <person name="Campoy C."/>
            <person name="Segura M.T."/>
            <person name="Richter M."/>
            <person name="von Bergen M."/>
            <person name="Seifert J."/>
            <person name="Suarez A."/>
        </authorList>
    </citation>
    <scope>NUCLEOTIDE SEQUENCE</scope>
</reference>
<dbReference type="AlphaFoldDB" id="K1RRL4"/>
<proteinExistence type="predicted"/>
<name>K1RRL4_9ZZZZ</name>
<keyword evidence="1" id="KW-0175">Coiled coil</keyword>
<comment type="caution">
    <text evidence="2">The sequence shown here is derived from an EMBL/GenBank/DDBJ whole genome shotgun (WGS) entry which is preliminary data.</text>
</comment>
<sequence length="125" mass="14638">SASEALDVFYYERDLALRMKVKARDIIKILNNTTERLVRKIANQRAELQKCDDKDTLKTYAELISANQYKLSSGCSYYEVENYYDNNRLVKIPVNPALSPAKNSQKYYKEYKKAHTAEKIARRFN</sequence>
<gene>
    <name evidence="2" type="ORF">OBE_13674</name>
</gene>
<feature type="non-terminal residue" evidence="2">
    <location>
        <position position="1"/>
    </location>
</feature>
<feature type="coiled-coil region" evidence="1">
    <location>
        <begin position="27"/>
        <end position="54"/>
    </location>
</feature>